<accession>A0A512BK05</accession>
<keyword evidence="3 5" id="KW-1133">Transmembrane helix</keyword>
<dbReference type="GO" id="GO:0016020">
    <property type="term" value="C:membrane"/>
    <property type="evidence" value="ECO:0007669"/>
    <property type="project" value="UniProtKB-SubCell"/>
</dbReference>
<organism evidence="6 7">
    <name type="scientific">Segetibacter aerophilus</name>
    <dbReference type="NCBI Taxonomy" id="670293"/>
    <lineage>
        <taxon>Bacteria</taxon>
        <taxon>Pseudomonadati</taxon>
        <taxon>Bacteroidota</taxon>
        <taxon>Chitinophagia</taxon>
        <taxon>Chitinophagales</taxon>
        <taxon>Chitinophagaceae</taxon>
        <taxon>Segetibacter</taxon>
    </lineage>
</organism>
<dbReference type="OrthoDB" id="9809773at2"/>
<reference evidence="6 7" key="1">
    <citation type="submission" date="2019-07" db="EMBL/GenBank/DDBJ databases">
        <title>Whole genome shotgun sequence of Segetibacter aerophilus NBRC 106135.</title>
        <authorList>
            <person name="Hosoyama A."/>
            <person name="Uohara A."/>
            <person name="Ohji S."/>
            <person name="Ichikawa N."/>
        </authorList>
    </citation>
    <scope>NUCLEOTIDE SEQUENCE [LARGE SCALE GENOMIC DNA]</scope>
    <source>
        <strain evidence="6 7">NBRC 106135</strain>
    </source>
</reference>
<feature type="transmembrane region" description="Helical" evidence="5">
    <location>
        <begin position="32"/>
        <end position="51"/>
    </location>
</feature>
<proteinExistence type="predicted"/>
<feature type="transmembrane region" description="Helical" evidence="5">
    <location>
        <begin position="63"/>
        <end position="86"/>
    </location>
</feature>
<evidence type="ECO:0000313" key="7">
    <source>
        <dbReference type="Proteomes" id="UP000321513"/>
    </source>
</evidence>
<keyword evidence="4 5" id="KW-0472">Membrane</keyword>
<dbReference type="PANTHER" id="PTHR43847:SF1">
    <property type="entry name" value="BLL3993 PROTEIN"/>
    <property type="match status" value="1"/>
</dbReference>
<keyword evidence="2 5" id="KW-0812">Transmembrane</keyword>
<evidence type="ECO:0000313" key="6">
    <source>
        <dbReference type="EMBL" id="GEO12284.1"/>
    </source>
</evidence>
<dbReference type="AlphaFoldDB" id="A0A512BK05"/>
<dbReference type="EMBL" id="BJYT01000053">
    <property type="protein sequence ID" value="GEO12284.1"/>
    <property type="molecule type" value="Genomic_DNA"/>
</dbReference>
<dbReference type="Pfam" id="PF04140">
    <property type="entry name" value="ICMT"/>
    <property type="match status" value="1"/>
</dbReference>
<evidence type="ECO:0000256" key="1">
    <source>
        <dbReference type="ARBA" id="ARBA00004141"/>
    </source>
</evidence>
<evidence type="ECO:0000256" key="2">
    <source>
        <dbReference type="ARBA" id="ARBA00022692"/>
    </source>
</evidence>
<dbReference type="Gene3D" id="1.20.120.1630">
    <property type="match status" value="1"/>
</dbReference>
<dbReference type="InterPro" id="IPR052527">
    <property type="entry name" value="Metal_cation-efflux_comp"/>
</dbReference>
<dbReference type="GO" id="GO:0004671">
    <property type="term" value="F:protein C-terminal S-isoprenylcysteine carboxyl O-methyltransferase activity"/>
    <property type="evidence" value="ECO:0007669"/>
    <property type="project" value="InterPro"/>
</dbReference>
<name>A0A512BK05_9BACT</name>
<gene>
    <name evidence="6" type="ORF">SAE01_47800</name>
</gene>
<feature type="transmembrane region" description="Helical" evidence="5">
    <location>
        <begin position="148"/>
        <end position="181"/>
    </location>
</feature>
<dbReference type="RefSeq" id="WP_147206400.1">
    <property type="nucleotide sequence ID" value="NZ_BJYT01000053.1"/>
</dbReference>
<dbReference type="Proteomes" id="UP000321513">
    <property type="component" value="Unassembled WGS sequence"/>
</dbReference>
<evidence type="ECO:0000256" key="3">
    <source>
        <dbReference type="ARBA" id="ARBA00022989"/>
    </source>
</evidence>
<keyword evidence="7" id="KW-1185">Reference proteome</keyword>
<dbReference type="PANTHER" id="PTHR43847">
    <property type="entry name" value="BLL3993 PROTEIN"/>
    <property type="match status" value="1"/>
</dbReference>
<protein>
    <recommendedName>
        <fullName evidence="8">Isoprenylcysteine carboxylmethyltransferase family protein</fullName>
    </recommendedName>
</protein>
<feature type="transmembrane region" description="Helical" evidence="5">
    <location>
        <begin position="92"/>
        <end position="110"/>
    </location>
</feature>
<dbReference type="InterPro" id="IPR007269">
    <property type="entry name" value="ICMT_MeTrfase"/>
</dbReference>
<evidence type="ECO:0000256" key="5">
    <source>
        <dbReference type="SAM" id="Phobius"/>
    </source>
</evidence>
<sequence length="213" mass="24029">MKKKIQLALVSVLITQIIPLLGKPEIILHYKNVIVMLANMSLWLFQPAVSAKETTENKSKDHYSVILILVMSVSSTIIPVVDWAYFSNPYHAEIPATVVGFIILWFGVVLRNYSIRILGKHFTPTIQLQQDHTLITKGPYNFIRHPSYLGALLAIVGIAIFLNSIIGTVAACIAMMIAYVVRIDAEEKALKGLFGNTYLEYQKRTKKLIPFLW</sequence>
<evidence type="ECO:0000256" key="4">
    <source>
        <dbReference type="ARBA" id="ARBA00023136"/>
    </source>
</evidence>
<evidence type="ECO:0008006" key="8">
    <source>
        <dbReference type="Google" id="ProtNLM"/>
    </source>
</evidence>
<comment type="caution">
    <text evidence="6">The sequence shown here is derived from an EMBL/GenBank/DDBJ whole genome shotgun (WGS) entry which is preliminary data.</text>
</comment>
<comment type="subcellular location">
    <subcellularLocation>
        <location evidence="1">Membrane</location>
        <topology evidence="1">Multi-pass membrane protein</topology>
    </subcellularLocation>
</comment>